<protein>
    <recommendedName>
        <fullName evidence="6">Type IV secretion system protein</fullName>
    </recommendedName>
</protein>
<feature type="region of interest" description="Disordered" evidence="1">
    <location>
        <begin position="426"/>
        <end position="445"/>
    </location>
</feature>
<feature type="signal peptide" evidence="3">
    <location>
        <begin position="1"/>
        <end position="27"/>
    </location>
</feature>
<proteinExistence type="predicted"/>
<feature type="chain" id="PRO_5014878383" description="Type IV secretion system protein" evidence="3">
    <location>
        <begin position="28"/>
        <end position="445"/>
    </location>
</feature>
<feature type="transmembrane region" description="Helical" evidence="2">
    <location>
        <begin position="69"/>
        <end position="89"/>
    </location>
</feature>
<evidence type="ECO:0000256" key="3">
    <source>
        <dbReference type="SAM" id="SignalP"/>
    </source>
</evidence>
<name>A0A2N3Q0V8_9PROT</name>
<feature type="transmembrane region" description="Helical" evidence="2">
    <location>
        <begin position="287"/>
        <end position="308"/>
    </location>
</feature>
<dbReference type="EMBL" id="PIUM01000001">
    <property type="protein sequence ID" value="PKU26308.1"/>
    <property type="molecule type" value="Genomic_DNA"/>
</dbReference>
<keyword evidence="5" id="KW-1185">Reference proteome</keyword>
<feature type="transmembrane region" description="Helical" evidence="2">
    <location>
        <begin position="226"/>
        <end position="246"/>
    </location>
</feature>
<gene>
    <name evidence="4" type="ORF">CWS72_00160</name>
</gene>
<evidence type="ECO:0008006" key="6">
    <source>
        <dbReference type="Google" id="ProtNLM"/>
    </source>
</evidence>
<feature type="transmembrane region" description="Helical" evidence="2">
    <location>
        <begin position="252"/>
        <end position="275"/>
    </location>
</feature>
<reference evidence="5" key="1">
    <citation type="submission" date="2017-12" db="EMBL/GenBank/DDBJ databases">
        <title>Draft genome sequence of Telmatospirillum siberiense 26-4b1T, an acidotolerant peatland alphaproteobacterium potentially involved in sulfur cycling.</title>
        <authorList>
            <person name="Hausmann B."/>
            <person name="Pjevac P."/>
            <person name="Schreck K."/>
            <person name="Herbold C.W."/>
            <person name="Daims H."/>
            <person name="Wagner M."/>
            <person name="Pester M."/>
            <person name="Loy A."/>
        </authorList>
    </citation>
    <scope>NUCLEOTIDE SEQUENCE [LARGE SCALE GENOMIC DNA]</scope>
    <source>
        <strain evidence="5">26-4b1</strain>
    </source>
</reference>
<comment type="caution">
    <text evidence="4">The sequence shown here is derived from an EMBL/GenBank/DDBJ whole genome shotgun (WGS) entry which is preliminary data.</text>
</comment>
<evidence type="ECO:0000256" key="1">
    <source>
        <dbReference type="SAM" id="MobiDB-lite"/>
    </source>
</evidence>
<keyword evidence="2" id="KW-1133">Transmembrane helix</keyword>
<organism evidence="4 5">
    <name type="scientific">Telmatospirillum siberiense</name>
    <dbReference type="NCBI Taxonomy" id="382514"/>
    <lineage>
        <taxon>Bacteria</taxon>
        <taxon>Pseudomonadati</taxon>
        <taxon>Pseudomonadota</taxon>
        <taxon>Alphaproteobacteria</taxon>
        <taxon>Rhodospirillales</taxon>
        <taxon>Rhodospirillaceae</taxon>
        <taxon>Telmatospirillum</taxon>
    </lineage>
</organism>
<sequence>MMGRRGATIRSLALGVPLVATASPARAGDVLDWATNIMSSCWSCDSLGQIVKVGLGFSEQAFTALAGQTVNLLGILMAIWLLFFAGRMFMPFGIEGGAGALWNKGAKKLLQFAVVLAFLQGSQAFWSYLFLPVMSSGMAFSKTIVTLSDAFEVASGTSETGPSGTNASAAQAYCSDNGSGGGEGVDGALAVMAQMNCPLATIQSQFGKGMLIGIAQVVGAIKQEHYLTALSSIIGGLLLIGVYFYGLLMFPIFLIDVLMRVTIMTTIAPLALAASLFEPTRSFAQKVVWQVAHAALTLVFTSIVGGIGKATLAYVFSNLKVDGAAAGARDWSTLIQILENQKTPEGADFYIDLRTMAFYQLLGVGVILIFMLRQANRMAAEFTGAGGSDFSGTLAGVAQGINGAAQLGGSSVRQVMRLGGGGRVSGGTMAGKVSGSGDGGTAGGA</sequence>
<keyword evidence="2" id="KW-0472">Membrane</keyword>
<feature type="transmembrane region" description="Helical" evidence="2">
    <location>
        <begin position="109"/>
        <end position="131"/>
    </location>
</feature>
<evidence type="ECO:0000313" key="5">
    <source>
        <dbReference type="Proteomes" id="UP000233293"/>
    </source>
</evidence>
<dbReference type="Proteomes" id="UP000233293">
    <property type="component" value="Unassembled WGS sequence"/>
</dbReference>
<evidence type="ECO:0000313" key="4">
    <source>
        <dbReference type="EMBL" id="PKU26308.1"/>
    </source>
</evidence>
<accession>A0A2N3Q0V8</accession>
<feature type="transmembrane region" description="Helical" evidence="2">
    <location>
        <begin position="356"/>
        <end position="372"/>
    </location>
</feature>
<evidence type="ECO:0000256" key="2">
    <source>
        <dbReference type="SAM" id="Phobius"/>
    </source>
</evidence>
<dbReference type="AlphaFoldDB" id="A0A2N3Q0V8"/>
<keyword evidence="2" id="KW-0812">Transmembrane</keyword>
<keyword evidence="3" id="KW-0732">Signal</keyword>